<keyword evidence="1" id="KW-0472">Membrane</keyword>
<sequence>MLHRCTSSNKVTRKKKNSFFKVASIPIDPPFDLGVGKQYLKSDYRPFFINWISQIHDVWEINGKDERLITTQHEGLDIFAVIRYLLILLGWMFILYAFQSTIKRSLYKYDSLSGFGVKHTKAIMRSVQKLSRMIPFFLLCTDYYGKRKDIDWNTNVHYSNIVFGEPLAFEKHENIPQQNDES</sequence>
<comment type="caution">
    <text evidence="2">The sequence shown here is derived from an EMBL/GenBank/DDBJ whole genome shotgun (WGS) entry which is preliminary data.</text>
</comment>
<name>A0A9J5W7C5_SOLCO</name>
<dbReference type="AlphaFoldDB" id="A0A9J5W7C5"/>
<organism evidence="2 3">
    <name type="scientific">Solanum commersonii</name>
    <name type="common">Commerson's wild potato</name>
    <name type="synonym">Commerson's nightshade</name>
    <dbReference type="NCBI Taxonomy" id="4109"/>
    <lineage>
        <taxon>Eukaryota</taxon>
        <taxon>Viridiplantae</taxon>
        <taxon>Streptophyta</taxon>
        <taxon>Embryophyta</taxon>
        <taxon>Tracheophyta</taxon>
        <taxon>Spermatophyta</taxon>
        <taxon>Magnoliopsida</taxon>
        <taxon>eudicotyledons</taxon>
        <taxon>Gunneridae</taxon>
        <taxon>Pentapetalae</taxon>
        <taxon>asterids</taxon>
        <taxon>lamiids</taxon>
        <taxon>Solanales</taxon>
        <taxon>Solanaceae</taxon>
        <taxon>Solanoideae</taxon>
        <taxon>Solaneae</taxon>
        <taxon>Solanum</taxon>
    </lineage>
</organism>
<protein>
    <submittedName>
        <fullName evidence="2">Uncharacterized protein</fullName>
    </submittedName>
</protein>
<dbReference type="Proteomes" id="UP000824120">
    <property type="component" value="Chromosome 12"/>
</dbReference>
<feature type="transmembrane region" description="Helical" evidence="1">
    <location>
        <begin position="78"/>
        <end position="98"/>
    </location>
</feature>
<keyword evidence="3" id="KW-1185">Reference proteome</keyword>
<keyword evidence="1" id="KW-0812">Transmembrane</keyword>
<dbReference type="OrthoDB" id="1939479at2759"/>
<evidence type="ECO:0000313" key="3">
    <source>
        <dbReference type="Proteomes" id="UP000824120"/>
    </source>
</evidence>
<keyword evidence="1" id="KW-1133">Transmembrane helix</keyword>
<feature type="non-terminal residue" evidence="2">
    <location>
        <position position="182"/>
    </location>
</feature>
<evidence type="ECO:0000256" key="1">
    <source>
        <dbReference type="SAM" id="Phobius"/>
    </source>
</evidence>
<reference evidence="2 3" key="1">
    <citation type="submission" date="2020-09" db="EMBL/GenBank/DDBJ databases">
        <title>De no assembly of potato wild relative species, Solanum commersonii.</title>
        <authorList>
            <person name="Cho K."/>
        </authorList>
    </citation>
    <scope>NUCLEOTIDE SEQUENCE [LARGE SCALE GENOMIC DNA]</scope>
    <source>
        <strain evidence="2">LZ3.2</strain>
        <tissue evidence="2">Leaf</tissue>
    </source>
</reference>
<proteinExistence type="predicted"/>
<evidence type="ECO:0000313" key="2">
    <source>
        <dbReference type="EMBL" id="KAG5571539.1"/>
    </source>
</evidence>
<accession>A0A9J5W7C5</accession>
<dbReference type="EMBL" id="JACXVP010000012">
    <property type="protein sequence ID" value="KAG5571539.1"/>
    <property type="molecule type" value="Genomic_DNA"/>
</dbReference>
<gene>
    <name evidence="2" type="ORF">H5410_061305</name>
</gene>